<sequence length="93" mass="10762">MLRNALATQTRHLRIFSSQLICCNQRAHVLFLKKKQEKSKLEVQDTAERGRHLHAEDKHSFHQVYLHSTRVPCTCAMPTSSKRNLAMNLDGLH</sequence>
<organism evidence="1 2">
    <name type="scientific">Caerostris darwini</name>
    <dbReference type="NCBI Taxonomy" id="1538125"/>
    <lineage>
        <taxon>Eukaryota</taxon>
        <taxon>Metazoa</taxon>
        <taxon>Ecdysozoa</taxon>
        <taxon>Arthropoda</taxon>
        <taxon>Chelicerata</taxon>
        <taxon>Arachnida</taxon>
        <taxon>Araneae</taxon>
        <taxon>Araneomorphae</taxon>
        <taxon>Entelegynae</taxon>
        <taxon>Araneoidea</taxon>
        <taxon>Araneidae</taxon>
        <taxon>Caerostris</taxon>
    </lineage>
</organism>
<accession>A0AAV4VHX7</accession>
<gene>
    <name evidence="1" type="ORF">CDAR_220171</name>
</gene>
<evidence type="ECO:0000313" key="1">
    <source>
        <dbReference type="EMBL" id="GIY69746.1"/>
    </source>
</evidence>
<proteinExistence type="predicted"/>
<dbReference type="Proteomes" id="UP001054837">
    <property type="component" value="Unassembled WGS sequence"/>
</dbReference>
<protein>
    <submittedName>
        <fullName evidence="1">Uncharacterized protein</fullName>
    </submittedName>
</protein>
<reference evidence="1 2" key="1">
    <citation type="submission" date="2021-06" db="EMBL/GenBank/DDBJ databases">
        <title>Caerostris darwini draft genome.</title>
        <authorList>
            <person name="Kono N."/>
            <person name="Arakawa K."/>
        </authorList>
    </citation>
    <scope>NUCLEOTIDE SEQUENCE [LARGE SCALE GENOMIC DNA]</scope>
</reference>
<dbReference type="EMBL" id="BPLQ01013093">
    <property type="protein sequence ID" value="GIY69746.1"/>
    <property type="molecule type" value="Genomic_DNA"/>
</dbReference>
<name>A0AAV4VHX7_9ARAC</name>
<keyword evidence="2" id="KW-1185">Reference proteome</keyword>
<dbReference type="AlphaFoldDB" id="A0AAV4VHX7"/>
<evidence type="ECO:0000313" key="2">
    <source>
        <dbReference type="Proteomes" id="UP001054837"/>
    </source>
</evidence>
<comment type="caution">
    <text evidence="1">The sequence shown here is derived from an EMBL/GenBank/DDBJ whole genome shotgun (WGS) entry which is preliminary data.</text>
</comment>